<name>A0AA41KCV8_9EURY</name>
<dbReference type="InterPro" id="IPR012440">
    <property type="entry name" value="DUF1641"/>
</dbReference>
<sequence>MAEPQERYPESATHGGREQTTDEDGEAALREALAAHGSDIADIVERTDELDDALTTAILIAAAADEDELDHITASTTNLVEAVDGLSTEDAAALATAVGENADDLSASLDSVLELQREGQLDDLVTVAAAFSESLSPAEVEELSTMLESNGTEIVEAMDLILELQREGHLESLVDLAKTLSTLEIDEDAARGLNDLLGAVGEARRESEPVGLLGALRRLGGRDARAGLGFVITVLKAQGRRLRNDDS</sequence>
<organism evidence="2 3">
    <name type="scientific">Haloarcula salina</name>
    <dbReference type="NCBI Taxonomy" id="1429914"/>
    <lineage>
        <taxon>Archaea</taxon>
        <taxon>Methanobacteriati</taxon>
        <taxon>Methanobacteriota</taxon>
        <taxon>Stenosarchaea group</taxon>
        <taxon>Halobacteria</taxon>
        <taxon>Halobacteriales</taxon>
        <taxon>Haloarculaceae</taxon>
        <taxon>Haloarcula</taxon>
    </lineage>
</organism>
<dbReference type="EMBL" id="JAHQXE010000004">
    <property type="protein sequence ID" value="MBV0902875.1"/>
    <property type="molecule type" value="Genomic_DNA"/>
</dbReference>
<feature type="compositionally biased region" description="Basic and acidic residues" evidence="1">
    <location>
        <begin position="1"/>
        <end position="20"/>
    </location>
</feature>
<reference evidence="2" key="1">
    <citation type="submission" date="2021-06" db="EMBL/GenBank/DDBJ databases">
        <title>New haloarchaea isolates fom saline soil.</title>
        <authorList>
            <person name="Duran-Viseras A."/>
            <person name="Sanchez-Porro C.S."/>
            <person name="Ventosa A."/>
        </authorList>
    </citation>
    <scope>NUCLEOTIDE SEQUENCE</scope>
    <source>
        <strain evidence="2">JCM 18369</strain>
    </source>
</reference>
<dbReference type="Proteomes" id="UP001166304">
    <property type="component" value="Unassembled WGS sequence"/>
</dbReference>
<dbReference type="AlphaFoldDB" id="A0AA41KCV8"/>
<protein>
    <submittedName>
        <fullName evidence="2">DUF1641 domain-containing protein</fullName>
    </submittedName>
</protein>
<dbReference type="Pfam" id="PF07849">
    <property type="entry name" value="DUF1641"/>
    <property type="match status" value="1"/>
</dbReference>
<accession>A0AA41KCV8</accession>
<evidence type="ECO:0000313" key="3">
    <source>
        <dbReference type="Proteomes" id="UP001166304"/>
    </source>
</evidence>
<gene>
    <name evidence="2" type="ORF">KTS37_13860</name>
</gene>
<proteinExistence type="predicted"/>
<evidence type="ECO:0000313" key="2">
    <source>
        <dbReference type="EMBL" id="MBV0902875.1"/>
    </source>
</evidence>
<comment type="caution">
    <text evidence="2">The sequence shown here is derived from an EMBL/GenBank/DDBJ whole genome shotgun (WGS) entry which is preliminary data.</text>
</comment>
<dbReference type="RefSeq" id="WP_162414441.1">
    <property type="nucleotide sequence ID" value="NZ_JAHQXE010000004.1"/>
</dbReference>
<feature type="region of interest" description="Disordered" evidence="1">
    <location>
        <begin position="1"/>
        <end position="25"/>
    </location>
</feature>
<keyword evidence="3" id="KW-1185">Reference proteome</keyword>
<evidence type="ECO:0000256" key="1">
    <source>
        <dbReference type="SAM" id="MobiDB-lite"/>
    </source>
</evidence>